<dbReference type="EMBL" id="CP003243">
    <property type="protein sequence ID" value="AFD00264.1"/>
    <property type="molecule type" value="Genomic_DNA"/>
</dbReference>
<dbReference type="HOGENOM" id="CLU_1072531_0_0_2"/>
<evidence type="ECO:0000313" key="1">
    <source>
        <dbReference type="EMBL" id="AFD00264.1"/>
    </source>
</evidence>
<protein>
    <submittedName>
        <fullName evidence="1">Periplasmic serine proteases (ClpP class)</fullName>
    </submittedName>
</protein>
<dbReference type="GO" id="GO:0006508">
    <property type="term" value="P:proteolysis"/>
    <property type="evidence" value="ECO:0007669"/>
    <property type="project" value="UniProtKB-KW"/>
</dbReference>
<dbReference type="Proteomes" id="UP000005233">
    <property type="component" value="Chromosome"/>
</dbReference>
<keyword evidence="1" id="KW-0645">Protease</keyword>
<sequence length="302" mass="34054">MVNEHQPIYNIVMDEQNQSHKTRQALFVKLEEEFGLPIVSYFTSFRYPAMIDSADADILEGVLQKLDLSKGFALIINSPGGDGLAAERIINVCRSYSGTKEFISIVPGKAKSAATMICFGSSKIVMGPTSELGPIDPQVTIPENDGLKRFSAYNIIESYKNLFKKAVEEKGNIQPYLQQLANYDEREIRELECAVSLSKSISAKTLASGMMKGQSENDIYEKIKIFLSPEHTKTHGRPIYRDEAKSCGLNIEYKDIKDSSWKLIYELYIRTNNFVSTKAQKCIESKNHSYIVLPQPQRFPAR</sequence>
<dbReference type="SUPFAM" id="SSF52096">
    <property type="entry name" value="ClpP/crotonase"/>
    <property type="match status" value="1"/>
</dbReference>
<dbReference type="AlphaFoldDB" id="H8I630"/>
<evidence type="ECO:0000313" key="2">
    <source>
        <dbReference type="Proteomes" id="UP000005233"/>
    </source>
</evidence>
<name>H8I630_METCZ</name>
<proteinExistence type="predicted"/>
<dbReference type="GO" id="GO:0016020">
    <property type="term" value="C:membrane"/>
    <property type="evidence" value="ECO:0007669"/>
    <property type="project" value="InterPro"/>
</dbReference>
<dbReference type="InterPro" id="IPR029045">
    <property type="entry name" value="ClpP/crotonase-like_dom_sf"/>
</dbReference>
<dbReference type="Gene3D" id="3.90.226.10">
    <property type="entry name" value="2-enoyl-CoA Hydratase, Chain A, domain 1"/>
    <property type="match status" value="1"/>
</dbReference>
<gene>
    <name evidence="1" type="ordered locus">Mtc_1511</name>
</gene>
<accession>H8I630</accession>
<keyword evidence="1" id="KW-0378">Hydrolase</keyword>
<keyword evidence="2" id="KW-1185">Reference proteome</keyword>
<dbReference type="KEGG" id="mez:Mtc_1511"/>
<dbReference type="PANTHER" id="PTHR35984">
    <property type="entry name" value="PERIPLASMIC SERINE PROTEASE"/>
    <property type="match status" value="1"/>
</dbReference>
<dbReference type="eggNOG" id="arCOG01911">
    <property type="taxonomic scope" value="Archaea"/>
</dbReference>
<dbReference type="Pfam" id="PF01972">
    <property type="entry name" value="SDH_protease"/>
    <property type="match status" value="1"/>
</dbReference>
<dbReference type="GO" id="GO:0008233">
    <property type="term" value="F:peptidase activity"/>
    <property type="evidence" value="ECO:0007669"/>
    <property type="project" value="UniProtKB-KW"/>
</dbReference>
<organism evidence="1 2">
    <name type="scientific">Methanocella conradii (strain DSM 24694 / JCM 17849 / CGMCC 1.5162 / HZ254)</name>
    <dbReference type="NCBI Taxonomy" id="1041930"/>
    <lineage>
        <taxon>Archaea</taxon>
        <taxon>Methanobacteriati</taxon>
        <taxon>Methanobacteriota</taxon>
        <taxon>Stenosarchaea group</taxon>
        <taxon>Methanomicrobia</taxon>
        <taxon>Methanocellales</taxon>
        <taxon>Methanocellaceae</taxon>
        <taxon>Methanocella</taxon>
    </lineage>
</organism>
<reference evidence="1 2" key="1">
    <citation type="journal article" date="2012" name="J. Bacteriol.">
        <title>Complete genome sequence of a thermophilic methanogen, Methanocella conradii HZ254, isolated from Chinese rice field soil.</title>
        <authorList>
            <person name="Lu Z."/>
            <person name="Lu Y."/>
        </authorList>
    </citation>
    <scope>NUCLEOTIDE SEQUENCE [LARGE SCALE GENOMIC DNA]</scope>
    <source>
        <strain evidence="2">DSM 24694 / JCM 17849 / CGMCC 1.5162 / HZ254</strain>
    </source>
</reference>
<dbReference type="PANTHER" id="PTHR35984:SF1">
    <property type="entry name" value="PERIPLASMIC SERINE PROTEASE"/>
    <property type="match status" value="1"/>
</dbReference>
<dbReference type="InterPro" id="IPR002825">
    <property type="entry name" value="Pept_S49_ser-pept_pro"/>
</dbReference>